<evidence type="ECO:0000256" key="3">
    <source>
        <dbReference type="ARBA" id="ARBA00009903"/>
    </source>
</evidence>
<keyword evidence="10 14" id="KW-0067">ATP-binding</keyword>
<evidence type="ECO:0000256" key="2">
    <source>
        <dbReference type="ARBA" id="ARBA00004496"/>
    </source>
</evidence>
<feature type="compositionally biased region" description="Pro residues" evidence="16">
    <location>
        <begin position="395"/>
        <end position="404"/>
    </location>
</feature>
<dbReference type="PROSITE" id="PS00108">
    <property type="entry name" value="PROTEIN_KINASE_ST"/>
    <property type="match status" value="1"/>
</dbReference>
<dbReference type="InterPro" id="IPR000719">
    <property type="entry name" value="Prot_kinase_dom"/>
</dbReference>
<evidence type="ECO:0000256" key="8">
    <source>
        <dbReference type="ARBA" id="ARBA00022741"/>
    </source>
</evidence>
<feature type="compositionally biased region" description="Polar residues" evidence="16">
    <location>
        <begin position="408"/>
        <end position="418"/>
    </location>
</feature>
<proteinExistence type="inferred from homology"/>
<comment type="subcellular location">
    <subcellularLocation>
        <location evidence="2">Cytoplasm</location>
    </subcellularLocation>
    <subcellularLocation>
        <location evidence="1">Nucleus</location>
    </subcellularLocation>
</comment>
<dbReference type="FunFam" id="1.10.510.10:FF:000312">
    <property type="entry name" value="Serine/threonine-protein kinase OXI1"/>
    <property type="match status" value="1"/>
</dbReference>
<protein>
    <recommendedName>
        <fullName evidence="4">non-specific serine/threonine protein kinase</fullName>
        <ecNumber evidence="4">2.7.11.1</ecNumber>
    </recommendedName>
</protein>
<evidence type="ECO:0000256" key="4">
    <source>
        <dbReference type="ARBA" id="ARBA00012513"/>
    </source>
</evidence>
<dbReference type="InterPro" id="IPR011009">
    <property type="entry name" value="Kinase-like_dom_sf"/>
</dbReference>
<feature type="domain" description="Protein kinase" evidence="17">
    <location>
        <begin position="17"/>
        <end position="346"/>
    </location>
</feature>
<dbReference type="SMART" id="SM00220">
    <property type="entry name" value="S_TKc"/>
    <property type="match status" value="1"/>
</dbReference>
<dbReference type="SUPFAM" id="SSF56112">
    <property type="entry name" value="Protein kinase-like (PK-like)"/>
    <property type="match status" value="1"/>
</dbReference>
<evidence type="ECO:0000256" key="6">
    <source>
        <dbReference type="ARBA" id="ARBA00022527"/>
    </source>
</evidence>
<evidence type="ECO:0000256" key="15">
    <source>
        <dbReference type="RuleBase" id="RU000304"/>
    </source>
</evidence>
<comment type="similarity">
    <text evidence="3">Belongs to the protein kinase superfamily. AGC Ser/Thr protein kinase family.</text>
</comment>
<name>A0AAD7KXP4_QUISA</name>
<feature type="binding site" evidence="14">
    <location>
        <position position="50"/>
    </location>
    <ligand>
        <name>ATP</name>
        <dbReference type="ChEBI" id="CHEBI:30616"/>
    </ligand>
</feature>
<dbReference type="PROSITE" id="PS50011">
    <property type="entry name" value="PROTEIN_KINASE_DOM"/>
    <property type="match status" value="1"/>
</dbReference>
<dbReference type="EC" id="2.7.11.1" evidence="4"/>
<comment type="catalytic activity">
    <reaction evidence="12">
        <text>L-threonyl-[protein] + ATP = O-phospho-L-threonyl-[protein] + ADP + H(+)</text>
        <dbReference type="Rhea" id="RHEA:46608"/>
        <dbReference type="Rhea" id="RHEA-COMP:11060"/>
        <dbReference type="Rhea" id="RHEA-COMP:11605"/>
        <dbReference type="ChEBI" id="CHEBI:15378"/>
        <dbReference type="ChEBI" id="CHEBI:30013"/>
        <dbReference type="ChEBI" id="CHEBI:30616"/>
        <dbReference type="ChEBI" id="CHEBI:61977"/>
        <dbReference type="ChEBI" id="CHEBI:456216"/>
        <dbReference type="EC" id="2.7.11.1"/>
    </reaction>
</comment>
<feature type="region of interest" description="Disordered" evidence="16">
    <location>
        <begin position="393"/>
        <end position="418"/>
    </location>
</feature>
<dbReference type="GO" id="GO:0005524">
    <property type="term" value="F:ATP binding"/>
    <property type="evidence" value="ECO:0007669"/>
    <property type="project" value="UniProtKB-UniRule"/>
</dbReference>
<dbReference type="InterPro" id="IPR008271">
    <property type="entry name" value="Ser/Thr_kinase_AS"/>
</dbReference>
<evidence type="ECO:0000259" key="17">
    <source>
        <dbReference type="PROSITE" id="PS50011"/>
    </source>
</evidence>
<keyword evidence="6 15" id="KW-0723">Serine/threonine-protein kinase</keyword>
<evidence type="ECO:0000256" key="10">
    <source>
        <dbReference type="ARBA" id="ARBA00022840"/>
    </source>
</evidence>
<sequence>MELAPPPPSLELKLDNLRALKVLGKGAMGTVFLVHDYVADPSAHSPFALKVVEKSSLQTKLDADRRARWEIQVLTRLSHPKAHPFLPSILGSFESDLFLGWAVPYCSGGDLNVLRYRQTDRVFSTAVIRFYLAEILCALEHLHSMGIAYRDLKPENVLIQQSGHVTLTDFDLSRNLTPKSNKTIVSSTHIEEILPEYRRKHLRNLTRWIAVVPGNGHNRKGLNKAKSARVSPVSRRKVSFSNGERSNSFVGTEEYVSPEVVRGDGHEFAVDWWALGILTYEMLYGKTPFKGMNRKETFRNVMTKAPEFIGKRTALTDLIERLLEKDPTKRLGYLRGATEIKEHKFFSGVRWDILTEVLRPPFIPSREDEDLTEKLTSSTGGIHVGDYFQNFRSPPTFPPSPLPSPSSEYQRNMSLTEF</sequence>
<evidence type="ECO:0000313" key="19">
    <source>
        <dbReference type="Proteomes" id="UP001163823"/>
    </source>
</evidence>
<keyword evidence="9 18" id="KW-0418">Kinase</keyword>
<dbReference type="Gene3D" id="3.30.200.20">
    <property type="entry name" value="Phosphorylase Kinase, domain 1"/>
    <property type="match status" value="1"/>
</dbReference>
<evidence type="ECO:0000256" key="11">
    <source>
        <dbReference type="ARBA" id="ARBA00023242"/>
    </source>
</evidence>
<accession>A0AAD7KXP4</accession>
<evidence type="ECO:0000256" key="5">
    <source>
        <dbReference type="ARBA" id="ARBA00022490"/>
    </source>
</evidence>
<dbReference type="KEGG" id="qsa:O6P43_028132"/>
<comment type="caution">
    <text evidence="18">The sequence shown here is derived from an EMBL/GenBank/DDBJ whole genome shotgun (WGS) entry which is preliminary data.</text>
</comment>
<keyword evidence="5" id="KW-0963">Cytoplasm</keyword>
<dbReference type="EMBL" id="JARAOO010000012">
    <property type="protein sequence ID" value="KAJ7947528.1"/>
    <property type="molecule type" value="Genomic_DNA"/>
</dbReference>
<comment type="catalytic activity">
    <reaction evidence="13">
        <text>L-seryl-[protein] + ATP = O-phospho-L-seryl-[protein] + ADP + H(+)</text>
        <dbReference type="Rhea" id="RHEA:17989"/>
        <dbReference type="Rhea" id="RHEA-COMP:9863"/>
        <dbReference type="Rhea" id="RHEA-COMP:11604"/>
        <dbReference type="ChEBI" id="CHEBI:15378"/>
        <dbReference type="ChEBI" id="CHEBI:29999"/>
        <dbReference type="ChEBI" id="CHEBI:30616"/>
        <dbReference type="ChEBI" id="CHEBI:83421"/>
        <dbReference type="ChEBI" id="CHEBI:456216"/>
        <dbReference type="EC" id="2.7.11.1"/>
    </reaction>
</comment>
<dbReference type="FunFam" id="1.10.510.10:FF:000294">
    <property type="entry name" value="Serine/threonine-protein kinase OXI1"/>
    <property type="match status" value="1"/>
</dbReference>
<evidence type="ECO:0000256" key="16">
    <source>
        <dbReference type="SAM" id="MobiDB-lite"/>
    </source>
</evidence>
<dbReference type="GO" id="GO:0004674">
    <property type="term" value="F:protein serine/threonine kinase activity"/>
    <property type="evidence" value="ECO:0007669"/>
    <property type="project" value="UniProtKB-KW"/>
</dbReference>
<evidence type="ECO:0000256" key="7">
    <source>
        <dbReference type="ARBA" id="ARBA00022679"/>
    </source>
</evidence>
<keyword evidence="11" id="KW-0539">Nucleus</keyword>
<evidence type="ECO:0000256" key="13">
    <source>
        <dbReference type="ARBA" id="ARBA00048679"/>
    </source>
</evidence>
<dbReference type="AlphaFoldDB" id="A0AAD7KXP4"/>
<evidence type="ECO:0000256" key="1">
    <source>
        <dbReference type="ARBA" id="ARBA00004123"/>
    </source>
</evidence>
<evidence type="ECO:0000256" key="14">
    <source>
        <dbReference type="PROSITE-ProRule" id="PRU10141"/>
    </source>
</evidence>
<gene>
    <name evidence="18" type="ORF">O6P43_028132</name>
</gene>
<evidence type="ECO:0000313" key="18">
    <source>
        <dbReference type="EMBL" id="KAJ7947528.1"/>
    </source>
</evidence>
<dbReference type="GO" id="GO:0005634">
    <property type="term" value="C:nucleus"/>
    <property type="evidence" value="ECO:0007669"/>
    <property type="project" value="UniProtKB-SubCell"/>
</dbReference>
<dbReference type="InterPro" id="IPR017441">
    <property type="entry name" value="Protein_kinase_ATP_BS"/>
</dbReference>
<dbReference type="Proteomes" id="UP001163823">
    <property type="component" value="Chromosome 12"/>
</dbReference>
<evidence type="ECO:0000256" key="12">
    <source>
        <dbReference type="ARBA" id="ARBA00047899"/>
    </source>
</evidence>
<dbReference type="FunFam" id="3.30.200.20:FF:000807">
    <property type="entry name" value="Serine/threonine-protein kinase UCNL"/>
    <property type="match status" value="1"/>
</dbReference>
<dbReference type="GO" id="GO:0005737">
    <property type="term" value="C:cytoplasm"/>
    <property type="evidence" value="ECO:0007669"/>
    <property type="project" value="UniProtKB-SubCell"/>
</dbReference>
<keyword evidence="8 14" id="KW-0547">Nucleotide-binding</keyword>
<dbReference type="Gene3D" id="1.10.510.10">
    <property type="entry name" value="Transferase(Phosphotransferase) domain 1"/>
    <property type="match status" value="2"/>
</dbReference>
<dbReference type="PANTHER" id="PTHR45637">
    <property type="entry name" value="FLIPPASE KINASE 1-RELATED"/>
    <property type="match status" value="1"/>
</dbReference>
<evidence type="ECO:0000256" key="9">
    <source>
        <dbReference type="ARBA" id="ARBA00022777"/>
    </source>
</evidence>
<dbReference type="Pfam" id="PF00069">
    <property type="entry name" value="Pkinase"/>
    <property type="match status" value="2"/>
</dbReference>
<organism evidence="18 19">
    <name type="scientific">Quillaja saponaria</name>
    <name type="common">Soap bark tree</name>
    <dbReference type="NCBI Taxonomy" id="32244"/>
    <lineage>
        <taxon>Eukaryota</taxon>
        <taxon>Viridiplantae</taxon>
        <taxon>Streptophyta</taxon>
        <taxon>Embryophyta</taxon>
        <taxon>Tracheophyta</taxon>
        <taxon>Spermatophyta</taxon>
        <taxon>Magnoliopsida</taxon>
        <taxon>eudicotyledons</taxon>
        <taxon>Gunneridae</taxon>
        <taxon>Pentapetalae</taxon>
        <taxon>rosids</taxon>
        <taxon>fabids</taxon>
        <taxon>Fabales</taxon>
        <taxon>Quillajaceae</taxon>
        <taxon>Quillaja</taxon>
    </lineage>
</organism>
<reference evidence="18" key="1">
    <citation type="journal article" date="2023" name="Science">
        <title>Elucidation of the pathway for biosynthesis of saponin adjuvants from the soapbark tree.</title>
        <authorList>
            <person name="Reed J."/>
            <person name="Orme A."/>
            <person name="El-Demerdash A."/>
            <person name="Owen C."/>
            <person name="Martin L.B.B."/>
            <person name="Misra R.C."/>
            <person name="Kikuchi S."/>
            <person name="Rejzek M."/>
            <person name="Martin A.C."/>
            <person name="Harkess A."/>
            <person name="Leebens-Mack J."/>
            <person name="Louveau T."/>
            <person name="Stephenson M.J."/>
            <person name="Osbourn A."/>
        </authorList>
    </citation>
    <scope>NUCLEOTIDE SEQUENCE</scope>
    <source>
        <strain evidence="18">S10</strain>
    </source>
</reference>
<keyword evidence="19" id="KW-1185">Reference proteome</keyword>
<keyword evidence="7" id="KW-0808">Transferase</keyword>
<dbReference type="PROSITE" id="PS00107">
    <property type="entry name" value="PROTEIN_KINASE_ATP"/>
    <property type="match status" value="1"/>
</dbReference>